<evidence type="ECO:0000313" key="1">
    <source>
        <dbReference type="EMBL" id="KAF2881017.1"/>
    </source>
</evidence>
<dbReference type="EMBL" id="VTPC01090876">
    <property type="protein sequence ID" value="KAF2881017.1"/>
    <property type="molecule type" value="Genomic_DNA"/>
</dbReference>
<proteinExistence type="predicted"/>
<evidence type="ECO:0000313" key="2">
    <source>
        <dbReference type="Proteomes" id="UP000801492"/>
    </source>
</evidence>
<gene>
    <name evidence="1" type="ORF">ILUMI_25165</name>
</gene>
<dbReference type="AlphaFoldDB" id="A0A8K0CB32"/>
<name>A0A8K0CB32_IGNLU</name>
<protein>
    <submittedName>
        <fullName evidence="1">Uncharacterized protein</fullName>
    </submittedName>
</protein>
<sequence length="91" mass="10661">MESQTLQPLKQTGNVSENWTTWKQKFEIYSTTIELANRHNLSMPQFIRDIRNQSTQCEFRIENDLTNNAVMAMLTIGINDYPIREKLLQIG</sequence>
<organism evidence="1 2">
    <name type="scientific">Ignelater luminosus</name>
    <name type="common">Cucubano</name>
    <name type="synonym">Pyrophorus luminosus</name>
    <dbReference type="NCBI Taxonomy" id="2038154"/>
    <lineage>
        <taxon>Eukaryota</taxon>
        <taxon>Metazoa</taxon>
        <taxon>Ecdysozoa</taxon>
        <taxon>Arthropoda</taxon>
        <taxon>Hexapoda</taxon>
        <taxon>Insecta</taxon>
        <taxon>Pterygota</taxon>
        <taxon>Neoptera</taxon>
        <taxon>Endopterygota</taxon>
        <taxon>Coleoptera</taxon>
        <taxon>Polyphaga</taxon>
        <taxon>Elateriformia</taxon>
        <taxon>Elateroidea</taxon>
        <taxon>Elateridae</taxon>
        <taxon>Agrypninae</taxon>
        <taxon>Pyrophorini</taxon>
        <taxon>Ignelater</taxon>
    </lineage>
</organism>
<reference evidence="1" key="1">
    <citation type="submission" date="2019-08" db="EMBL/GenBank/DDBJ databases">
        <title>The genome of the North American firefly Photinus pyralis.</title>
        <authorList>
            <consortium name="Photinus pyralis genome working group"/>
            <person name="Fallon T.R."/>
            <person name="Sander Lower S.E."/>
            <person name="Weng J.-K."/>
        </authorList>
    </citation>
    <scope>NUCLEOTIDE SEQUENCE</scope>
    <source>
        <strain evidence="1">TRF0915ILg1</strain>
        <tissue evidence="1">Whole body</tissue>
    </source>
</reference>
<comment type="caution">
    <text evidence="1">The sequence shown here is derived from an EMBL/GenBank/DDBJ whole genome shotgun (WGS) entry which is preliminary data.</text>
</comment>
<dbReference type="Proteomes" id="UP000801492">
    <property type="component" value="Unassembled WGS sequence"/>
</dbReference>
<keyword evidence="2" id="KW-1185">Reference proteome</keyword>
<accession>A0A8K0CB32</accession>